<evidence type="ECO:0000256" key="5">
    <source>
        <dbReference type="SAM" id="MobiDB-lite"/>
    </source>
</evidence>
<accession>A0A2N9B074</accession>
<evidence type="ECO:0000256" key="1">
    <source>
        <dbReference type="ARBA" id="ARBA00005187"/>
    </source>
</evidence>
<dbReference type="GO" id="GO:0006529">
    <property type="term" value="P:asparagine biosynthetic process"/>
    <property type="evidence" value="ECO:0007669"/>
    <property type="project" value="UniProtKB-KW"/>
</dbReference>
<proteinExistence type="predicted"/>
<comment type="pathway">
    <text evidence="1">Amino-acid biosynthesis; L-asparagine biosynthesis; L-asparagine from L-aspartate (L-Gln route): step 1/1.</text>
</comment>
<organism evidence="7 8">
    <name type="scientific">Streptomyces chartreusis NRRL 3882</name>
    <dbReference type="NCBI Taxonomy" id="1079985"/>
    <lineage>
        <taxon>Bacteria</taxon>
        <taxon>Bacillati</taxon>
        <taxon>Actinomycetota</taxon>
        <taxon>Actinomycetes</taxon>
        <taxon>Kitasatosporales</taxon>
        <taxon>Streptomycetaceae</taxon>
        <taxon>Streptomyces</taxon>
    </lineage>
</organism>
<dbReference type="PANTHER" id="PTHR43284">
    <property type="entry name" value="ASPARAGINE SYNTHETASE (GLUTAMINE-HYDROLYZING)"/>
    <property type="match status" value="1"/>
</dbReference>
<dbReference type="InterPro" id="IPR051786">
    <property type="entry name" value="ASN_synthetase/amidase"/>
</dbReference>
<evidence type="ECO:0000256" key="4">
    <source>
        <dbReference type="ARBA" id="ARBA00048741"/>
    </source>
</evidence>
<dbReference type="EMBL" id="LT963352">
    <property type="protein sequence ID" value="SOR76712.1"/>
    <property type="molecule type" value="Genomic_DNA"/>
</dbReference>
<gene>
    <name evidence="7" type="ORF">SCNRRL3882_0195</name>
</gene>
<name>A0A2N9B074_STRCX</name>
<keyword evidence="3" id="KW-0028">Amino-acid biosynthesis</keyword>
<dbReference type="Gene3D" id="3.40.50.620">
    <property type="entry name" value="HUPs"/>
    <property type="match status" value="1"/>
</dbReference>
<dbReference type="OrthoDB" id="7053173at2"/>
<dbReference type="SUPFAM" id="SSF52402">
    <property type="entry name" value="Adenine nucleotide alpha hydrolases-like"/>
    <property type="match status" value="1"/>
</dbReference>
<keyword evidence="8" id="KW-1185">Reference proteome</keyword>
<dbReference type="GO" id="GO:0005829">
    <property type="term" value="C:cytosol"/>
    <property type="evidence" value="ECO:0007669"/>
    <property type="project" value="TreeGrafter"/>
</dbReference>
<dbReference type="Proteomes" id="UP000235464">
    <property type="component" value="Chromosome I"/>
</dbReference>
<evidence type="ECO:0000313" key="7">
    <source>
        <dbReference type="EMBL" id="SOR76712.1"/>
    </source>
</evidence>
<evidence type="ECO:0000313" key="8">
    <source>
        <dbReference type="Proteomes" id="UP000235464"/>
    </source>
</evidence>
<dbReference type="EC" id="6.3.5.4" evidence="2"/>
<evidence type="ECO:0000259" key="6">
    <source>
        <dbReference type="Pfam" id="PF00733"/>
    </source>
</evidence>
<evidence type="ECO:0000256" key="2">
    <source>
        <dbReference type="ARBA" id="ARBA00012737"/>
    </source>
</evidence>
<dbReference type="RefSeq" id="WP_010047211.1">
    <property type="nucleotide sequence ID" value="NZ_LT962942.1"/>
</dbReference>
<dbReference type="GO" id="GO:0004066">
    <property type="term" value="F:asparagine synthase (glutamine-hydrolyzing) activity"/>
    <property type="evidence" value="ECO:0007669"/>
    <property type="project" value="UniProtKB-EC"/>
</dbReference>
<dbReference type="AlphaFoldDB" id="A0A2N9B074"/>
<dbReference type="InterPro" id="IPR014729">
    <property type="entry name" value="Rossmann-like_a/b/a_fold"/>
</dbReference>
<sequence length="649" mass="70264">MDQSLSLQAVSAWFVVLPDTDAAGALAAKALCYSDRSLPHASGRPWLVGRWAPETVVMAEHGGTRVAVIGEHAVTARDAERAAAAADGAASLTAVDRAADWPGSFHLIVSGGGRVRMRAGAVDLRRVFHARTGTPGHGPVSVASDRADVLAELVGAELDERRIALELLTLGAPYPSAGDPLWRGLQAVPGGHCLTLHPDGRTCTMRWWSPPDPVVPLAIGAARLREALTEAVEVRTRGRDLVTSDLGGLDSTALCCTAARGGAKVVAYTAALHDEAGDDVYWAERTVQALNGIEHHVVPAQKVAMTFLGIDALEDVLDTPSILTVDRNRRMGIVELAAARGSGLHLIGLGGDELLAGTPARLHTLLLTHPLIAVQAVRGYAAKYRWSRRRVLRQLLDRSPYRAWLDQVARDLTEPAVPDNEPLLGWAIPPRMPPWATPDALTAARELLRAARSEVRPRGRGHGEHRELVAMDGISQVARHIGQMAAPLGIAVSAPYYDTRVIEAALAVRPQERITPWCYKPLIVEAMRGIVPEASRSRDTKANATLEEEAGLREHRRALLALCEDSRLARLGLVDERVLREWCRRALSAEKESYLLHPTIACEVWLRSREMTPPPVRRAAPSSRRNTAPPHPSSVSAALSAANRENRER</sequence>
<protein>
    <recommendedName>
        <fullName evidence="2">asparagine synthase (glutamine-hydrolyzing)</fullName>
        <ecNumber evidence="2">6.3.5.4</ecNumber>
    </recommendedName>
</protein>
<evidence type="ECO:0000256" key="3">
    <source>
        <dbReference type="ARBA" id="ARBA00022888"/>
    </source>
</evidence>
<feature type="region of interest" description="Disordered" evidence="5">
    <location>
        <begin position="613"/>
        <end position="649"/>
    </location>
</feature>
<dbReference type="Pfam" id="PF00733">
    <property type="entry name" value="Asn_synthase"/>
    <property type="match status" value="1"/>
</dbReference>
<dbReference type="PANTHER" id="PTHR43284:SF1">
    <property type="entry name" value="ASPARAGINE SYNTHETASE"/>
    <property type="match status" value="1"/>
</dbReference>
<keyword evidence="3" id="KW-0061">Asparagine biosynthesis</keyword>
<dbReference type="InterPro" id="IPR001962">
    <property type="entry name" value="Asn_synthase"/>
</dbReference>
<feature type="domain" description="Asparagine synthetase" evidence="6">
    <location>
        <begin position="224"/>
        <end position="607"/>
    </location>
</feature>
<comment type="catalytic activity">
    <reaction evidence="4">
        <text>L-aspartate + L-glutamine + ATP + H2O = L-asparagine + L-glutamate + AMP + diphosphate + H(+)</text>
        <dbReference type="Rhea" id="RHEA:12228"/>
        <dbReference type="ChEBI" id="CHEBI:15377"/>
        <dbReference type="ChEBI" id="CHEBI:15378"/>
        <dbReference type="ChEBI" id="CHEBI:29985"/>
        <dbReference type="ChEBI" id="CHEBI:29991"/>
        <dbReference type="ChEBI" id="CHEBI:30616"/>
        <dbReference type="ChEBI" id="CHEBI:33019"/>
        <dbReference type="ChEBI" id="CHEBI:58048"/>
        <dbReference type="ChEBI" id="CHEBI:58359"/>
        <dbReference type="ChEBI" id="CHEBI:456215"/>
        <dbReference type="EC" id="6.3.5.4"/>
    </reaction>
</comment>
<reference evidence="8" key="1">
    <citation type="submission" date="2017-11" db="EMBL/GenBank/DDBJ databases">
        <authorList>
            <person name="Wibberg D."/>
        </authorList>
    </citation>
    <scope>NUCLEOTIDE SEQUENCE [LARGE SCALE GENOMIC DNA]</scope>
</reference>